<accession>A0A8S5PRZ2</accession>
<dbReference type="GO" id="GO:0098027">
    <property type="term" value="C:virus tail, sheath"/>
    <property type="evidence" value="ECO:0007669"/>
    <property type="project" value="UniProtKB-KW"/>
</dbReference>
<dbReference type="Gene3D" id="3.40.50.11790">
    <property type="match status" value="1"/>
</dbReference>
<evidence type="ECO:0000256" key="1">
    <source>
        <dbReference type="ARBA" id="ARBA00008005"/>
    </source>
</evidence>
<keyword evidence="5" id="KW-1229">Viral tail sheath protein</keyword>
<sequence length="468" mass="52068">MGGIFKVGETKIRPGTYNCITQKKNDTEKFLDGVGACVFRADFGPVNQIMEFTPNSDYKKMFGTSGTTDIIDYLFQGGANSVIACRIGKEGTAATITLKNTELEEGQDAVKITAKYSGAREFAVTIRNRLTQEDRECIIYSGTEEIETFQFEKDGDEAAALVSAMENSKYFKAEKMNTGGTLADVSQKAFTPGMEMSVTAAEYQKGFEQLELELFNTFCVDTEELEILTLAKEFMDRIFSAGQFTQLVIAEKTSVDLEQRMEHAESFNSRATSYVLNSKLSNADGEMEGYQTAAQIAGMLAAYPSSTSLTHKIIDGAVEMKEPLTPTVMEEAEKRGCLVLSYSANKEVWIDNSINTLVKCGEDEDEGWKKNRRIKTRYELMRRMNAKTDELIGDIDNDPNGRATIMGRLQDVANAMILEGKITSCNIAESTEYVANGDSAWFSIGVIDKDSAERIYLTYEYQFNTNEE</sequence>
<keyword evidence="5" id="KW-0946">Virion</keyword>
<dbReference type="InterPro" id="IPR035089">
    <property type="entry name" value="Phage_sheath_subtilisin"/>
</dbReference>
<keyword evidence="6" id="KW-1171">Viral genome ejection through host cell envelope</keyword>
<keyword evidence="2" id="KW-1162">Viral penetration into host cytoplasm</keyword>
<comment type="similarity">
    <text evidence="1">Belongs to the myoviridae tail sheath protein family.</text>
</comment>
<evidence type="ECO:0000256" key="5">
    <source>
        <dbReference type="ARBA" id="ARBA00023003"/>
    </source>
</evidence>
<evidence type="ECO:0000259" key="8">
    <source>
        <dbReference type="Pfam" id="PF04984"/>
    </source>
</evidence>
<keyword evidence="7" id="KW-1160">Virus entry into host cell</keyword>
<proteinExistence type="inferred from homology"/>
<keyword evidence="4" id="KW-1242">Viral contractile tail ejection system</keyword>
<feature type="domain" description="Tail sheath protein subtilisin-like" evidence="8">
    <location>
        <begin position="198"/>
        <end position="356"/>
    </location>
</feature>
<keyword evidence="3" id="KW-1227">Viral tail protein</keyword>
<name>A0A8S5PRZ2_9CAUD</name>
<protein>
    <submittedName>
        <fullName evidence="9">Tail protein</fullName>
    </submittedName>
</protein>
<dbReference type="Gene3D" id="3.30.1370.220">
    <property type="match status" value="1"/>
</dbReference>
<evidence type="ECO:0000313" key="9">
    <source>
        <dbReference type="EMBL" id="DAE09830.1"/>
    </source>
</evidence>
<evidence type="ECO:0000256" key="4">
    <source>
        <dbReference type="ARBA" id="ARBA00022766"/>
    </source>
</evidence>
<reference evidence="9" key="1">
    <citation type="journal article" date="2021" name="Proc. Natl. Acad. Sci. U.S.A.">
        <title>A Catalog of Tens of Thousands of Viruses from Human Metagenomes Reveals Hidden Associations with Chronic Diseases.</title>
        <authorList>
            <person name="Tisza M.J."/>
            <person name="Buck C.B."/>
        </authorList>
    </citation>
    <scope>NUCLEOTIDE SEQUENCE</scope>
    <source>
        <strain evidence="9">Ctdjo3</strain>
    </source>
</reference>
<dbReference type="GO" id="GO:0099000">
    <property type="term" value="P:symbiont genome ejection through host cell envelope, contractile tail mechanism"/>
    <property type="evidence" value="ECO:0007669"/>
    <property type="project" value="UniProtKB-KW"/>
</dbReference>
<evidence type="ECO:0000256" key="6">
    <source>
        <dbReference type="ARBA" id="ARBA00023009"/>
    </source>
</evidence>
<dbReference type="EMBL" id="BK015495">
    <property type="protein sequence ID" value="DAE09830.1"/>
    <property type="molecule type" value="Genomic_DNA"/>
</dbReference>
<evidence type="ECO:0000256" key="3">
    <source>
        <dbReference type="ARBA" id="ARBA00022732"/>
    </source>
</evidence>
<evidence type="ECO:0000256" key="7">
    <source>
        <dbReference type="ARBA" id="ARBA00023296"/>
    </source>
</evidence>
<evidence type="ECO:0000256" key="2">
    <source>
        <dbReference type="ARBA" id="ARBA00022595"/>
    </source>
</evidence>
<dbReference type="Pfam" id="PF04984">
    <property type="entry name" value="Phage_sheath_1"/>
    <property type="match status" value="1"/>
</dbReference>
<organism evidence="9">
    <name type="scientific">Siphoviridae sp. ctdjo3</name>
    <dbReference type="NCBI Taxonomy" id="2825583"/>
    <lineage>
        <taxon>Viruses</taxon>
        <taxon>Duplodnaviria</taxon>
        <taxon>Heunggongvirae</taxon>
        <taxon>Uroviricota</taxon>
        <taxon>Caudoviricetes</taxon>
    </lineage>
</organism>